<organism evidence="1 2">
    <name type="scientific">Trypanosoma vivax (strain Y486)</name>
    <dbReference type="NCBI Taxonomy" id="1055687"/>
    <lineage>
        <taxon>Eukaryota</taxon>
        <taxon>Discoba</taxon>
        <taxon>Euglenozoa</taxon>
        <taxon>Kinetoplastea</taxon>
        <taxon>Metakinetoplastina</taxon>
        <taxon>Trypanosomatida</taxon>
        <taxon>Trypanosomatidae</taxon>
        <taxon>Trypanosoma</taxon>
        <taxon>Duttonella</taxon>
    </lineage>
</organism>
<proteinExistence type="predicted"/>
<reference evidence="1 2" key="1">
    <citation type="journal article" date="2012" name="Proc. Natl. Acad. Sci. U.S.A.">
        <title>Antigenic diversity is generated by distinct evolutionary mechanisms in African trypanosome species.</title>
        <authorList>
            <person name="Jackson A.P."/>
            <person name="Berry A."/>
            <person name="Aslett M."/>
            <person name="Allison H.C."/>
            <person name="Burton P."/>
            <person name="Vavrova-Anderson J."/>
            <person name="Brown R."/>
            <person name="Browne H."/>
            <person name="Corton N."/>
            <person name="Hauser H."/>
            <person name="Gamble J."/>
            <person name="Gilderthorp R."/>
            <person name="Marcello L."/>
            <person name="McQuillan J."/>
            <person name="Otto T.D."/>
            <person name="Quail M.A."/>
            <person name="Sanders M.J."/>
            <person name="van Tonder A."/>
            <person name="Ginger M.L."/>
            <person name="Field M.C."/>
            <person name="Barry J.D."/>
            <person name="Hertz-Fowler C."/>
            <person name="Berriman M."/>
        </authorList>
    </citation>
    <scope>NUCLEOTIDE SEQUENCE</scope>
    <source>
        <strain evidence="1 2">Y486</strain>
    </source>
</reference>
<evidence type="ECO:0000313" key="1">
    <source>
        <dbReference type="EMBL" id="CCD19804.1"/>
    </source>
</evidence>
<name>F9WQH6_TRYVY</name>
<accession>F9WQH6</accession>
<keyword evidence="2" id="KW-1185">Reference proteome</keyword>
<evidence type="ECO:0000313" key="2">
    <source>
        <dbReference type="Proteomes" id="UP000009027"/>
    </source>
</evidence>
<sequence length="385" mass="43475">MEGCGSYGDNGQHSSVKSFDRAVSVMGDDCSAPYIPSRYDIIYLRRLPKRIAPRSLSDYNARNSPEPNLLRHIVSFLTLPPSLQGPLGRNKNDAFGDLVPKFSPGPWRWVTVQRIYASLSRDQKRSLRAYKGLVHFMRLHGELFELSSDFMHIIAHDSSGNIPPFVPTQTVFHNEDRVLLPDTFDDDETSKASLIGDSERNKFISILGASQIPTDRQQLLILDPLNPLLDHEILCEEVSLFMPDHPVSIQQLIARLPPILKAALSARHKNNFKTSKHLNVWMENNRMMLQKSALALPESALEGAETISVEDAIECVREVIPDEGVVIGHLSRMLPSSAKRTLKVHFGGLYSALLGYPQYFYIEKNEADRMASTLFLVERLQEEKR</sequence>
<dbReference type="AlphaFoldDB" id="F9WQH6"/>
<gene>
    <name evidence="1" type="ORF">TvY486_0025230</name>
</gene>
<dbReference type="EMBL" id="CAEX01004155">
    <property type="protein sequence ID" value="CCD19804.1"/>
    <property type="molecule type" value="Genomic_DNA"/>
</dbReference>
<dbReference type="Proteomes" id="UP000009027">
    <property type="component" value="Unassembled WGS sequence"/>
</dbReference>
<protein>
    <submittedName>
        <fullName evidence="1">Uncharacterized protein</fullName>
    </submittedName>
</protein>